<feature type="transmembrane region" description="Helical" evidence="9">
    <location>
        <begin position="76"/>
        <end position="94"/>
    </location>
</feature>
<feature type="transmembrane region" description="Helical" evidence="9">
    <location>
        <begin position="389"/>
        <end position="409"/>
    </location>
</feature>
<evidence type="ECO:0000256" key="4">
    <source>
        <dbReference type="ARBA" id="ARBA00022692"/>
    </source>
</evidence>
<evidence type="ECO:0000256" key="5">
    <source>
        <dbReference type="ARBA" id="ARBA00022847"/>
    </source>
</evidence>
<feature type="transmembrane region" description="Helical" evidence="9">
    <location>
        <begin position="430"/>
        <end position="452"/>
    </location>
</feature>
<evidence type="ECO:0000256" key="3">
    <source>
        <dbReference type="ARBA" id="ARBA00022475"/>
    </source>
</evidence>
<feature type="compositionally biased region" description="Basic and acidic residues" evidence="8">
    <location>
        <begin position="226"/>
        <end position="244"/>
    </location>
</feature>
<dbReference type="InterPro" id="IPR036259">
    <property type="entry name" value="MFS_trans_sf"/>
</dbReference>
<dbReference type="Gene3D" id="1.20.1250.20">
    <property type="entry name" value="MFS general substrate transporter like domains"/>
    <property type="match status" value="1"/>
</dbReference>
<comment type="subcellular location">
    <subcellularLocation>
        <location evidence="1">Cell membrane</location>
        <topology evidence="1">Multi-pass membrane protein</topology>
    </subcellularLocation>
</comment>
<evidence type="ECO:0000256" key="6">
    <source>
        <dbReference type="ARBA" id="ARBA00022989"/>
    </source>
</evidence>
<evidence type="ECO:0000313" key="12">
    <source>
        <dbReference type="Proteomes" id="UP000054498"/>
    </source>
</evidence>
<keyword evidence="12" id="KW-1185">Reference proteome</keyword>
<feature type="transmembrane region" description="Helical" evidence="9">
    <location>
        <begin position="329"/>
        <end position="352"/>
    </location>
</feature>
<keyword evidence="5" id="KW-0769">Symport</keyword>
<dbReference type="KEGG" id="mng:MNEG_0030"/>
<sequence length="497" mass="52452">MAIQRIASQQQLTPAQFDFYTYTQLNATLEKVFFPTNNEAVQALSFWGVYAAGFVVRPIGALIFGHIGDTKGRNRCLLISICCMAFATIAIGVLPTYSVAPYAAGVAAPVLLALCRILQGMAMGGEFGSAVIYISELAPKDRRGAFVATLQMSVNIGMMLATILVMLLQNTLTPDAMLAWGWRVPFLCAFTTALLGAALRSTMPEPKAFLTAARLAKLRAEADSDGDVASKDAGAHPPSAKDLDIEVATEAGTTKGDGEVDGDEGDRSGALAKLEEISERLHGHSDAKTPIVRLLRNNALGVFLNICYMAISGAFYVTVSWLAKDLRTYGYSLIVTQGILIVSLVPNALGLLTGGKLIDAGVPAIQLNAATVVIGTGLGFAVYPCVGYSVAHAWGLVSMFQYIIGIAMANVGMPCTRIYEPLSRTTGFSFSYNCGYGIIGGLSPLAVAAIKANLPGHAFTFAPAIWLACLGGISIAGVIGLTIYQPRLAKPHVGKIE</sequence>
<dbReference type="InterPro" id="IPR020846">
    <property type="entry name" value="MFS_dom"/>
</dbReference>
<feature type="domain" description="Major facilitator superfamily (MFS) profile" evidence="10">
    <location>
        <begin position="1"/>
        <end position="489"/>
    </location>
</feature>
<feature type="transmembrane region" description="Helical" evidence="9">
    <location>
        <begin position="180"/>
        <end position="199"/>
    </location>
</feature>
<accession>A0A0D2KCV0</accession>
<feature type="transmembrane region" description="Helical" evidence="9">
    <location>
        <begin position="364"/>
        <end position="383"/>
    </location>
</feature>
<dbReference type="PROSITE" id="PS50850">
    <property type="entry name" value="MFS"/>
    <property type="match status" value="1"/>
</dbReference>
<feature type="region of interest" description="Disordered" evidence="8">
    <location>
        <begin position="226"/>
        <end position="246"/>
    </location>
</feature>
<evidence type="ECO:0000256" key="9">
    <source>
        <dbReference type="SAM" id="Phobius"/>
    </source>
</evidence>
<name>A0A0D2KCV0_9CHLO</name>
<gene>
    <name evidence="11" type="ORF">MNEG_0030</name>
</gene>
<dbReference type="PANTHER" id="PTHR43528:SF1">
    <property type="entry name" value="ALPHA-KETOGLUTARATE PERMEASE"/>
    <property type="match status" value="1"/>
</dbReference>
<dbReference type="Pfam" id="PF00083">
    <property type="entry name" value="Sugar_tr"/>
    <property type="match status" value="1"/>
</dbReference>
<dbReference type="InterPro" id="IPR005829">
    <property type="entry name" value="Sugar_transporter_CS"/>
</dbReference>
<dbReference type="GO" id="GO:0005886">
    <property type="term" value="C:plasma membrane"/>
    <property type="evidence" value="ECO:0007669"/>
    <property type="project" value="UniProtKB-SubCell"/>
</dbReference>
<keyword evidence="6 9" id="KW-1133">Transmembrane helix</keyword>
<evidence type="ECO:0000259" key="10">
    <source>
        <dbReference type="PROSITE" id="PS50850"/>
    </source>
</evidence>
<dbReference type="SUPFAM" id="SSF103473">
    <property type="entry name" value="MFS general substrate transporter"/>
    <property type="match status" value="1"/>
</dbReference>
<evidence type="ECO:0000256" key="2">
    <source>
        <dbReference type="ARBA" id="ARBA00022448"/>
    </source>
</evidence>
<dbReference type="InterPro" id="IPR051084">
    <property type="entry name" value="H+-coupled_symporters"/>
</dbReference>
<evidence type="ECO:0000256" key="8">
    <source>
        <dbReference type="SAM" id="MobiDB-lite"/>
    </source>
</evidence>
<organism evidence="11 12">
    <name type="scientific">Monoraphidium neglectum</name>
    <dbReference type="NCBI Taxonomy" id="145388"/>
    <lineage>
        <taxon>Eukaryota</taxon>
        <taxon>Viridiplantae</taxon>
        <taxon>Chlorophyta</taxon>
        <taxon>core chlorophytes</taxon>
        <taxon>Chlorophyceae</taxon>
        <taxon>CS clade</taxon>
        <taxon>Sphaeropleales</taxon>
        <taxon>Selenastraceae</taxon>
        <taxon>Monoraphidium</taxon>
    </lineage>
</organism>
<feature type="transmembrane region" description="Helical" evidence="9">
    <location>
        <begin position="464"/>
        <end position="484"/>
    </location>
</feature>
<dbReference type="InterPro" id="IPR005828">
    <property type="entry name" value="MFS_sugar_transport-like"/>
</dbReference>
<keyword evidence="3" id="KW-1003">Cell membrane</keyword>
<feature type="transmembrane region" description="Helical" evidence="9">
    <location>
        <begin position="145"/>
        <end position="168"/>
    </location>
</feature>
<protein>
    <submittedName>
        <fullName evidence="11">Alpha-ketoglutarate permease</fullName>
    </submittedName>
</protein>
<evidence type="ECO:0000313" key="11">
    <source>
        <dbReference type="EMBL" id="KIZ07913.1"/>
    </source>
</evidence>
<evidence type="ECO:0000256" key="1">
    <source>
        <dbReference type="ARBA" id="ARBA00004651"/>
    </source>
</evidence>
<dbReference type="PROSITE" id="PS00217">
    <property type="entry name" value="SUGAR_TRANSPORT_2"/>
    <property type="match status" value="1"/>
</dbReference>
<dbReference type="RefSeq" id="XP_013906932.1">
    <property type="nucleotide sequence ID" value="XM_014051478.1"/>
</dbReference>
<evidence type="ECO:0000256" key="7">
    <source>
        <dbReference type="ARBA" id="ARBA00023136"/>
    </source>
</evidence>
<feature type="transmembrane region" description="Helical" evidence="9">
    <location>
        <begin position="44"/>
        <end position="64"/>
    </location>
</feature>
<dbReference type="GeneID" id="25726148"/>
<dbReference type="PANTHER" id="PTHR43528">
    <property type="entry name" value="ALPHA-KETOGLUTARATE PERMEASE"/>
    <property type="match status" value="1"/>
</dbReference>
<keyword evidence="4 9" id="KW-0812">Transmembrane</keyword>
<dbReference type="EMBL" id="KK100224">
    <property type="protein sequence ID" value="KIZ07913.1"/>
    <property type="molecule type" value="Genomic_DNA"/>
</dbReference>
<keyword evidence="2" id="KW-0813">Transport</keyword>
<feature type="transmembrane region" description="Helical" evidence="9">
    <location>
        <begin position="302"/>
        <end position="323"/>
    </location>
</feature>
<dbReference type="OrthoDB" id="5296287at2759"/>
<keyword evidence="7 9" id="KW-0472">Membrane</keyword>
<dbReference type="AlphaFoldDB" id="A0A0D2KCV0"/>
<reference evidence="11 12" key="1">
    <citation type="journal article" date="2013" name="BMC Genomics">
        <title>Reconstruction of the lipid metabolism for the microalga Monoraphidium neglectum from its genome sequence reveals characteristics suitable for biofuel production.</title>
        <authorList>
            <person name="Bogen C."/>
            <person name="Al-Dilaimi A."/>
            <person name="Albersmeier A."/>
            <person name="Wichmann J."/>
            <person name="Grundmann M."/>
            <person name="Rupp O."/>
            <person name="Lauersen K.J."/>
            <person name="Blifernez-Klassen O."/>
            <person name="Kalinowski J."/>
            <person name="Goesmann A."/>
            <person name="Mussgnug J.H."/>
            <person name="Kruse O."/>
        </authorList>
    </citation>
    <scope>NUCLEOTIDE SEQUENCE [LARGE SCALE GENOMIC DNA]</scope>
    <source>
        <strain evidence="11 12">SAG 48.87</strain>
    </source>
</reference>
<dbReference type="GO" id="GO:0015293">
    <property type="term" value="F:symporter activity"/>
    <property type="evidence" value="ECO:0007669"/>
    <property type="project" value="UniProtKB-KW"/>
</dbReference>
<proteinExistence type="predicted"/>
<dbReference type="Proteomes" id="UP000054498">
    <property type="component" value="Unassembled WGS sequence"/>
</dbReference>